<feature type="signal peptide" evidence="1">
    <location>
        <begin position="1"/>
        <end position="19"/>
    </location>
</feature>
<dbReference type="Pfam" id="PF07602">
    <property type="entry name" value="DUF1565"/>
    <property type="match status" value="1"/>
</dbReference>
<protein>
    <recommendedName>
        <fullName evidence="6">Right handed beta helix region</fullName>
    </recommendedName>
</protein>
<accession>A0ABX0USR4</accession>
<evidence type="ECO:0000259" key="3">
    <source>
        <dbReference type="Pfam" id="PF13229"/>
    </source>
</evidence>
<dbReference type="InterPro" id="IPR039448">
    <property type="entry name" value="Beta_helix"/>
</dbReference>
<dbReference type="InterPro" id="IPR012334">
    <property type="entry name" value="Pectin_lyas_fold"/>
</dbReference>
<sequence length="689" mass="75689">MIKLVGILLFSLIFPFADADQVPAKHFDFFVSGEGNDTYKGTLEQPLRSLTKAIDLVGPLPANSSTTIHLRGGTYRLLKGVKISKETLENGKHLLLTNYNNEEVFLSGGIKLESSSSSLVTNKNVLRRLPEKSRGNVYELDLGPYSSSDITLHKNGFGQPRTASAIELFVNSNPARLARWPKDSSIKIATVLPAAQATGEDQASFTINNSQATKWKSIPDVWIAGSLSRNWAYDNLPVSRFDAKDSSLGLSDKGKYMIKPASTKERQRFGDSKMLGSFFFYNVFEELSLDREWVVDPKSKKIYVYLNSKADLSTCELSILKEPIISINDAENIQIKGINFRLGRSSAIKVSGTNNILIENCTFKNFGLLGIDGSGCKKFEIIGCKIENTGSGGIALSGGNRKTLDASANAVKNCAVTNFSRLYRSYSPAITIKGVGIKIQNNDISEAPGQAIIFHGNDHVISYNRITNVCQEFGDLGAVYTGRDPSATGTMIANNIFKRVTNKVSPLVAAIYVDDGSGGFTISNNLFVNSGSSYSSGFGAVHINGGSDSRFTSNAFIDCRRAFSYNPWSDKKWQQTFLENKDIVGKLTKTVDIRSDLYTKKYPHLTDFFEPNSKKRVNYVSGNYFLNVNAISSGSGYIVEGSISQTSNQGNKATLAKDARKADIPDEVRQWKGWEQVEFDKIGAKFVEN</sequence>
<comment type="caution">
    <text evidence="4">The sequence shown here is derived from an EMBL/GenBank/DDBJ whole genome shotgun (WGS) entry which is preliminary data.</text>
</comment>
<dbReference type="PANTHER" id="PTHR36453:SF1">
    <property type="entry name" value="RIGHT HANDED BETA HELIX DOMAIN-CONTAINING PROTEIN"/>
    <property type="match status" value="1"/>
</dbReference>
<gene>
    <name evidence="4" type="ORF">FHS68_004156</name>
</gene>
<feature type="domain" description="DUF1565" evidence="2">
    <location>
        <begin position="34"/>
        <end position="76"/>
    </location>
</feature>
<dbReference type="PANTHER" id="PTHR36453">
    <property type="entry name" value="SECRETED PROTEIN-RELATED"/>
    <property type="match status" value="1"/>
</dbReference>
<evidence type="ECO:0008006" key="6">
    <source>
        <dbReference type="Google" id="ProtNLM"/>
    </source>
</evidence>
<dbReference type="RefSeq" id="WP_167274089.1">
    <property type="nucleotide sequence ID" value="NZ_JAASQJ010000004.1"/>
</dbReference>
<keyword evidence="5" id="KW-1185">Reference proteome</keyword>
<evidence type="ECO:0000313" key="5">
    <source>
        <dbReference type="Proteomes" id="UP001179181"/>
    </source>
</evidence>
<dbReference type="InterPro" id="IPR006626">
    <property type="entry name" value="PbH1"/>
</dbReference>
<organism evidence="4 5">
    <name type="scientific">Dyadobacter arcticus</name>
    <dbReference type="NCBI Taxonomy" id="1078754"/>
    <lineage>
        <taxon>Bacteria</taxon>
        <taxon>Pseudomonadati</taxon>
        <taxon>Bacteroidota</taxon>
        <taxon>Cytophagia</taxon>
        <taxon>Cytophagales</taxon>
        <taxon>Spirosomataceae</taxon>
        <taxon>Dyadobacter</taxon>
    </lineage>
</organism>
<dbReference type="SUPFAM" id="SSF51126">
    <property type="entry name" value="Pectin lyase-like"/>
    <property type="match status" value="1"/>
</dbReference>
<proteinExistence type="predicted"/>
<feature type="domain" description="Right handed beta helix" evidence="3">
    <location>
        <begin position="325"/>
        <end position="405"/>
    </location>
</feature>
<name>A0ABX0USR4_9BACT</name>
<feature type="chain" id="PRO_5047111289" description="Right handed beta helix region" evidence="1">
    <location>
        <begin position="20"/>
        <end position="689"/>
    </location>
</feature>
<dbReference type="InterPro" id="IPR011459">
    <property type="entry name" value="DUF1565"/>
</dbReference>
<evidence type="ECO:0000256" key="1">
    <source>
        <dbReference type="SAM" id="SignalP"/>
    </source>
</evidence>
<dbReference type="SMART" id="SM00710">
    <property type="entry name" value="PbH1"/>
    <property type="match status" value="8"/>
</dbReference>
<dbReference type="Pfam" id="PF13229">
    <property type="entry name" value="Beta_helix"/>
    <property type="match status" value="2"/>
</dbReference>
<keyword evidence="1" id="KW-0732">Signal</keyword>
<evidence type="ECO:0000313" key="4">
    <source>
        <dbReference type="EMBL" id="NIJ54969.1"/>
    </source>
</evidence>
<evidence type="ECO:0000259" key="2">
    <source>
        <dbReference type="Pfam" id="PF07602"/>
    </source>
</evidence>
<dbReference type="InterPro" id="IPR011050">
    <property type="entry name" value="Pectin_lyase_fold/virulence"/>
</dbReference>
<dbReference type="Gene3D" id="2.160.20.10">
    <property type="entry name" value="Single-stranded right-handed beta-helix, Pectin lyase-like"/>
    <property type="match status" value="2"/>
</dbReference>
<dbReference type="EMBL" id="JAASQJ010000004">
    <property type="protein sequence ID" value="NIJ54969.1"/>
    <property type="molecule type" value="Genomic_DNA"/>
</dbReference>
<dbReference type="Proteomes" id="UP001179181">
    <property type="component" value="Unassembled WGS sequence"/>
</dbReference>
<reference evidence="4 5" key="1">
    <citation type="submission" date="2020-03" db="EMBL/GenBank/DDBJ databases">
        <title>Genomic Encyclopedia of Type Strains, Phase IV (KMG-IV): sequencing the most valuable type-strain genomes for metagenomic binning, comparative biology and taxonomic classification.</title>
        <authorList>
            <person name="Goeker M."/>
        </authorList>
    </citation>
    <scope>NUCLEOTIDE SEQUENCE [LARGE SCALE GENOMIC DNA]</scope>
    <source>
        <strain evidence="4 5">DSM 102865</strain>
    </source>
</reference>
<feature type="domain" description="Right handed beta helix" evidence="3">
    <location>
        <begin position="407"/>
        <end position="556"/>
    </location>
</feature>